<organism evidence="2 3">
    <name type="scientific">Photobacterium damselae</name>
    <dbReference type="NCBI Taxonomy" id="38293"/>
    <lineage>
        <taxon>Bacteria</taxon>
        <taxon>Pseudomonadati</taxon>
        <taxon>Pseudomonadota</taxon>
        <taxon>Gammaproteobacteria</taxon>
        <taxon>Vibrionales</taxon>
        <taxon>Vibrionaceae</taxon>
        <taxon>Photobacterium</taxon>
    </lineage>
</organism>
<keyword evidence="1" id="KW-0812">Transmembrane</keyword>
<keyword evidence="1" id="KW-0472">Membrane</keyword>
<dbReference type="EMBL" id="UATL01000001">
    <property type="protein sequence ID" value="SPY27895.1"/>
    <property type="molecule type" value="Genomic_DNA"/>
</dbReference>
<evidence type="ECO:0000313" key="2">
    <source>
        <dbReference type="EMBL" id="SPY27895.1"/>
    </source>
</evidence>
<evidence type="ECO:0000256" key="1">
    <source>
        <dbReference type="SAM" id="Phobius"/>
    </source>
</evidence>
<accession>A0A2X1W6Z1</accession>
<proteinExistence type="predicted"/>
<dbReference type="Proteomes" id="UP000251647">
    <property type="component" value="Unassembled WGS sequence"/>
</dbReference>
<evidence type="ECO:0000313" key="3">
    <source>
        <dbReference type="Proteomes" id="UP000251647"/>
    </source>
</evidence>
<keyword evidence="1" id="KW-1133">Transmembrane helix</keyword>
<dbReference type="AlphaFoldDB" id="A0A2X1W6Z1"/>
<gene>
    <name evidence="2" type="ORF">NCTC11647_00960</name>
</gene>
<sequence>MLACYSLSFLYGLFLVFELIGIRKSNKLYRFGRT</sequence>
<feature type="transmembrane region" description="Helical" evidence="1">
    <location>
        <begin position="6"/>
        <end position="23"/>
    </location>
</feature>
<protein>
    <submittedName>
        <fullName evidence="2">Uncharacterized protein</fullName>
    </submittedName>
</protein>
<reference evidence="2 3" key="1">
    <citation type="submission" date="2018-06" db="EMBL/GenBank/DDBJ databases">
        <authorList>
            <consortium name="Pathogen Informatics"/>
            <person name="Doyle S."/>
        </authorList>
    </citation>
    <scope>NUCLEOTIDE SEQUENCE [LARGE SCALE GENOMIC DNA]</scope>
    <source>
        <strain evidence="2 3">NCTC11647</strain>
    </source>
</reference>
<name>A0A2X1W6Z1_PHODM</name>